<name>E4XTJ8_OIKDI</name>
<dbReference type="Proteomes" id="UP000001307">
    <property type="component" value="Unassembled WGS sequence"/>
</dbReference>
<proteinExistence type="predicted"/>
<accession>E4XTJ8</accession>
<reference evidence="2" key="1">
    <citation type="journal article" date="2010" name="Science">
        <title>Plasticity of animal genome architecture unmasked by rapid evolution of a pelagic tunicate.</title>
        <authorList>
            <person name="Denoeud F."/>
            <person name="Henriet S."/>
            <person name="Mungpakdee S."/>
            <person name="Aury J.M."/>
            <person name="Da Silva C."/>
            <person name="Brinkmann H."/>
            <person name="Mikhaleva J."/>
            <person name="Olsen L.C."/>
            <person name="Jubin C."/>
            <person name="Canestro C."/>
            <person name="Bouquet J.M."/>
            <person name="Danks G."/>
            <person name="Poulain J."/>
            <person name="Campsteijn C."/>
            <person name="Adamski M."/>
            <person name="Cross I."/>
            <person name="Yadetie F."/>
            <person name="Muffato M."/>
            <person name="Louis A."/>
            <person name="Butcher S."/>
            <person name="Tsagkogeorga G."/>
            <person name="Konrad A."/>
            <person name="Singh S."/>
            <person name="Jensen M.F."/>
            <person name="Cong E.H."/>
            <person name="Eikeseth-Otteraa H."/>
            <person name="Noel B."/>
            <person name="Anthouard V."/>
            <person name="Porcel B.M."/>
            <person name="Kachouri-Lafond R."/>
            <person name="Nishino A."/>
            <person name="Ugolini M."/>
            <person name="Chourrout P."/>
            <person name="Nishida H."/>
            <person name="Aasland R."/>
            <person name="Huzurbazar S."/>
            <person name="Westhof E."/>
            <person name="Delsuc F."/>
            <person name="Lehrach H."/>
            <person name="Reinhardt R."/>
            <person name="Weissenbach J."/>
            <person name="Roy S.W."/>
            <person name="Artiguenave F."/>
            <person name="Postlethwait J.H."/>
            <person name="Manak J.R."/>
            <person name="Thompson E.M."/>
            <person name="Jaillon O."/>
            <person name="Du Pasquier L."/>
            <person name="Boudinot P."/>
            <person name="Liberles D.A."/>
            <person name="Volff J.N."/>
            <person name="Philippe H."/>
            <person name="Lenhard B."/>
            <person name="Roest Crollius H."/>
            <person name="Wincker P."/>
            <person name="Chourrout D."/>
        </authorList>
    </citation>
    <scope>NUCLEOTIDE SEQUENCE [LARGE SCALE GENOMIC DNA]</scope>
</reference>
<evidence type="ECO:0000256" key="1">
    <source>
        <dbReference type="SAM" id="MobiDB-lite"/>
    </source>
</evidence>
<dbReference type="EMBL" id="FN653156">
    <property type="protein sequence ID" value="CBY13060.1"/>
    <property type="molecule type" value="Genomic_DNA"/>
</dbReference>
<feature type="compositionally biased region" description="Polar residues" evidence="1">
    <location>
        <begin position="18"/>
        <end position="36"/>
    </location>
</feature>
<evidence type="ECO:0000313" key="3">
    <source>
        <dbReference type="Proteomes" id="UP000001307"/>
    </source>
</evidence>
<protein>
    <recommendedName>
        <fullName evidence="4">Phospholipid scramblase</fullName>
    </recommendedName>
</protein>
<sequence>MSATDIEIELNEFEKSDSTLQNTTSFDSQNQSSTSCEQKEDVKPPINSDYSLGVGLKKYDIDKYYRVGQPSIDHLLGTTCLYFCRSHVIDSPETPHKFINRNPNSFCILNDIGQGIYYMKFKETTCSKCICCCIGNTCTHMDIHQFDCTGERIARLNRPKRFAWPWIPTGLRRADLYAKIGNHFVC</sequence>
<evidence type="ECO:0000313" key="2">
    <source>
        <dbReference type="EMBL" id="CBY13060.1"/>
    </source>
</evidence>
<dbReference type="AlphaFoldDB" id="E4XTJ8"/>
<organism evidence="2">
    <name type="scientific">Oikopleura dioica</name>
    <name type="common">Tunicate</name>
    <dbReference type="NCBI Taxonomy" id="34765"/>
    <lineage>
        <taxon>Eukaryota</taxon>
        <taxon>Metazoa</taxon>
        <taxon>Chordata</taxon>
        <taxon>Tunicata</taxon>
        <taxon>Appendicularia</taxon>
        <taxon>Copelata</taxon>
        <taxon>Oikopleuridae</taxon>
        <taxon>Oikopleura</taxon>
    </lineage>
</organism>
<feature type="region of interest" description="Disordered" evidence="1">
    <location>
        <begin position="17"/>
        <end position="44"/>
    </location>
</feature>
<dbReference type="InParanoid" id="E4XTJ8"/>
<keyword evidence="3" id="KW-1185">Reference proteome</keyword>
<gene>
    <name evidence="2" type="ORF">GSOID_T00003804001</name>
</gene>
<evidence type="ECO:0008006" key="4">
    <source>
        <dbReference type="Google" id="ProtNLM"/>
    </source>
</evidence>